<evidence type="ECO:0000313" key="3">
    <source>
        <dbReference type="Proteomes" id="UP001230654"/>
    </source>
</evidence>
<gene>
    <name evidence="2" type="ORF">QF030_000135</name>
</gene>
<sequence>MVFGEVYPNGVERKFRAVGQGYAFGLAGIVADFGVNV</sequence>
<dbReference type="InterPro" id="IPR003325">
    <property type="entry name" value="TerD"/>
</dbReference>
<dbReference type="EMBL" id="JAUSWV010000001">
    <property type="protein sequence ID" value="MDQ0577957.1"/>
    <property type="molecule type" value="Genomic_DNA"/>
</dbReference>
<evidence type="ECO:0000313" key="2">
    <source>
        <dbReference type="EMBL" id="MDQ0577957.1"/>
    </source>
</evidence>
<organism evidence="2 3">
    <name type="scientific">Streptomyces rishiriensis</name>
    <dbReference type="NCBI Taxonomy" id="68264"/>
    <lineage>
        <taxon>Bacteria</taxon>
        <taxon>Bacillati</taxon>
        <taxon>Actinomycetota</taxon>
        <taxon>Actinomycetes</taxon>
        <taxon>Kitasatosporales</taxon>
        <taxon>Streptomycetaceae</taxon>
        <taxon>Streptomyces</taxon>
    </lineage>
</organism>
<keyword evidence="3" id="KW-1185">Reference proteome</keyword>
<comment type="caution">
    <text evidence="2">The sequence shown here is derived from an EMBL/GenBank/DDBJ whole genome shotgun (WGS) entry which is preliminary data.</text>
</comment>
<feature type="domain" description="TerD" evidence="1">
    <location>
        <begin position="1"/>
        <end position="33"/>
    </location>
</feature>
<protein>
    <submittedName>
        <fullName evidence="2">Stress response protein SCP2</fullName>
    </submittedName>
</protein>
<name>A0ABU0NFT0_STRRH</name>
<accession>A0ABU0NFT0</accession>
<reference evidence="2 3" key="1">
    <citation type="submission" date="2023-07" db="EMBL/GenBank/DDBJ databases">
        <title>Comparative genomics of wheat-associated soil bacteria to identify genetic determinants of phenazine resistance.</title>
        <authorList>
            <person name="Mouncey N."/>
        </authorList>
    </citation>
    <scope>NUCLEOTIDE SEQUENCE [LARGE SCALE GENOMIC DNA]</scope>
    <source>
        <strain evidence="2 3">B2I6</strain>
    </source>
</reference>
<dbReference type="Proteomes" id="UP001230654">
    <property type="component" value="Unassembled WGS sequence"/>
</dbReference>
<evidence type="ECO:0000259" key="1">
    <source>
        <dbReference type="Pfam" id="PF02342"/>
    </source>
</evidence>
<dbReference type="Pfam" id="PF02342">
    <property type="entry name" value="TerD"/>
    <property type="match status" value="1"/>
</dbReference>
<proteinExistence type="predicted"/>